<dbReference type="PANTHER" id="PTHR47234:SF3">
    <property type="entry name" value="SECRETIN_TONB SHORT N-TERMINAL DOMAIN-CONTAINING PROTEIN"/>
    <property type="match status" value="1"/>
</dbReference>
<dbReference type="InterPro" id="IPR037066">
    <property type="entry name" value="Plug_dom_sf"/>
</dbReference>
<dbReference type="AlphaFoldDB" id="W4S2I6"/>
<dbReference type="SUPFAM" id="SSF56935">
    <property type="entry name" value="Porins"/>
    <property type="match status" value="1"/>
</dbReference>
<sequence length="148" mass="15114">MSHTRLSLAAAVSAALSLSAHAQGPATDLSGIQTPSAKTLDSVSVVGSQIQGGSAAAALQVTSLDRQQVDATGATGGDELYRTIPQMGDVSFNPTNGAASSNFSRGDVGSVDLRGLGVGNTLMLLNGRRTVVHPGSQAARPMTTWFRY</sequence>
<protein>
    <submittedName>
        <fullName evidence="2">TonB-dependent receptor</fullName>
    </submittedName>
</protein>
<dbReference type="PROSITE" id="PS00430">
    <property type="entry name" value="TONB_DEPENDENT_REC_1"/>
    <property type="match status" value="1"/>
</dbReference>
<dbReference type="Proteomes" id="UP000019143">
    <property type="component" value="Unassembled WGS sequence"/>
</dbReference>
<evidence type="ECO:0000313" key="3">
    <source>
        <dbReference type="Proteomes" id="UP000019143"/>
    </source>
</evidence>
<evidence type="ECO:0000313" key="2">
    <source>
        <dbReference type="EMBL" id="GAE50109.1"/>
    </source>
</evidence>
<comment type="caution">
    <text evidence="2">The sequence shown here is derived from an EMBL/GenBank/DDBJ whole genome shotgun (WGS) entry which is preliminary data.</text>
</comment>
<dbReference type="InterPro" id="IPR010916">
    <property type="entry name" value="TonB_box_CS"/>
</dbReference>
<dbReference type="Gene3D" id="2.170.130.10">
    <property type="entry name" value="TonB-dependent receptor, plug domain"/>
    <property type="match status" value="1"/>
</dbReference>
<feature type="signal peptide" evidence="1">
    <location>
        <begin position="1"/>
        <end position="22"/>
    </location>
</feature>
<feature type="chain" id="PRO_5004849536" evidence="1">
    <location>
        <begin position="23"/>
        <end position="148"/>
    </location>
</feature>
<accession>W4S2I6</accession>
<proteinExistence type="predicted"/>
<organism evidence="2 3">
    <name type="scientific">Xanthomonas arboricola pv. pruni str. MAFF 311562</name>
    <dbReference type="NCBI Taxonomy" id="1414836"/>
    <lineage>
        <taxon>Bacteria</taxon>
        <taxon>Pseudomonadati</taxon>
        <taxon>Pseudomonadota</taxon>
        <taxon>Gammaproteobacteria</taxon>
        <taxon>Lysobacterales</taxon>
        <taxon>Lysobacteraceae</taxon>
        <taxon>Xanthomonas</taxon>
    </lineage>
</organism>
<name>W4S2I6_9XANT</name>
<reference evidence="2 3" key="1">
    <citation type="submission" date="2014-01" db="EMBL/GenBank/DDBJ databases">
        <title>Genome sequence and analysis of Xanthomonas arboricola pv. pruni.</title>
        <authorList>
            <person name="Fujikawa T."/>
            <person name="Nakazono-Nagaoka E."/>
        </authorList>
    </citation>
    <scope>NUCLEOTIDE SEQUENCE [LARGE SCALE GENOMIC DNA]</scope>
    <source>
        <strain evidence="3">MAFF 311562</strain>
    </source>
</reference>
<keyword evidence="1" id="KW-0732">Signal</keyword>
<gene>
    <name evidence="2" type="ORF">XPU_1641</name>
</gene>
<dbReference type="EMBL" id="BAVB01000238">
    <property type="protein sequence ID" value="GAE50109.1"/>
    <property type="molecule type" value="Genomic_DNA"/>
</dbReference>
<keyword evidence="2" id="KW-0675">Receptor</keyword>
<dbReference type="PANTHER" id="PTHR47234">
    <property type="match status" value="1"/>
</dbReference>
<evidence type="ECO:0000256" key="1">
    <source>
        <dbReference type="SAM" id="SignalP"/>
    </source>
</evidence>